<dbReference type="GO" id="GO:0005813">
    <property type="term" value="C:centrosome"/>
    <property type="evidence" value="ECO:0007669"/>
    <property type="project" value="TreeGrafter"/>
</dbReference>
<gene>
    <name evidence="2" type="ORF">CUNI_LOCUS21822</name>
</gene>
<reference evidence="2" key="1">
    <citation type="submission" date="2021-04" db="EMBL/GenBank/DDBJ databases">
        <authorList>
            <consortium name="Molecular Ecology Group"/>
        </authorList>
    </citation>
    <scope>NUCLEOTIDE SEQUENCE</scope>
</reference>
<dbReference type="GO" id="GO:0051225">
    <property type="term" value="P:spindle assembly"/>
    <property type="evidence" value="ECO:0007669"/>
    <property type="project" value="InterPro"/>
</dbReference>
<keyword evidence="3" id="KW-1185">Reference proteome</keyword>
<dbReference type="GO" id="GO:0007098">
    <property type="term" value="P:centrosome cycle"/>
    <property type="evidence" value="ECO:0007669"/>
    <property type="project" value="TreeGrafter"/>
</dbReference>
<comment type="caution">
    <text evidence="2">The sequence shown here is derived from an EMBL/GenBank/DDBJ whole genome shotgun (WGS) entry which is preliminary data.</text>
</comment>
<evidence type="ECO:0000256" key="1">
    <source>
        <dbReference type="SAM" id="Coils"/>
    </source>
</evidence>
<organism evidence="2 3">
    <name type="scientific">Candidula unifasciata</name>
    <dbReference type="NCBI Taxonomy" id="100452"/>
    <lineage>
        <taxon>Eukaryota</taxon>
        <taxon>Metazoa</taxon>
        <taxon>Spiralia</taxon>
        <taxon>Lophotrochozoa</taxon>
        <taxon>Mollusca</taxon>
        <taxon>Gastropoda</taxon>
        <taxon>Heterobranchia</taxon>
        <taxon>Euthyneura</taxon>
        <taxon>Panpulmonata</taxon>
        <taxon>Eupulmonata</taxon>
        <taxon>Stylommatophora</taxon>
        <taxon>Helicina</taxon>
        <taxon>Helicoidea</taxon>
        <taxon>Geomitridae</taxon>
        <taxon>Candidula</taxon>
    </lineage>
</organism>
<dbReference type="InterPro" id="IPR029131">
    <property type="entry name" value="HAUS5"/>
</dbReference>
<dbReference type="Pfam" id="PF14817">
    <property type="entry name" value="HAUS5"/>
    <property type="match status" value="1"/>
</dbReference>
<feature type="coiled-coil region" evidence="1">
    <location>
        <begin position="114"/>
        <end position="148"/>
    </location>
</feature>
<dbReference type="GO" id="GO:0070652">
    <property type="term" value="C:HAUS complex"/>
    <property type="evidence" value="ECO:0007669"/>
    <property type="project" value="InterPro"/>
</dbReference>
<evidence type="ECO:0000313" key="3">
    <source>
        <dbReference type="Proteomes" id="UP000678393"/>
    </source>
</evidence>
<dbReference type="PANTHER" id="PTHR28588">
    <property type="entry name" value="HAUS AUGMIN-LIKE COMPLEX SUBUNIT 5"/>
    <property type="match status" value="1"/>
</dbReference>
<sequence>MEGLPQLLKAWATQEMKFQNVAYSSSDFIPLPTEKDFEQLCKKPLDDVWRYVLKHVKSKQSVREIKGNIELYKRLGLQKSVKTQQTSQETSEQNALQQAKAELVRELTSCRSDVHQLHKEMNHLKHEVMDAELAYQSARQRVRDLQKKEVILEVAGKCAEETVARYSEYDQRVEKLYQNMTRQCEGHKNNYVTRGIKNKVGDLETECCRDVRLACEVIEEFLHRIIDGSFGDKTTLENAQKQLAEKIEAVASAHNISSLVSALVTNINYTSKELQERTQQISIAKDAEALSFSYDAKDGLRDMSSPPSVQKSVQELLLAGNEQHVMRWFHEQEKINEQWKLTAQLDDIMMDIRKQVQRLIGDQPRCVQLANSYIDAQIQLAEERSVLPCLKAEACSLKNKIAKAKQERQELHLKYEKIQDFRGLVEKKQNIISTLARQNAQAPVKLDSQKKQVMSYILSRSMSSHAAQVHRLTDGLKNSFISELMKFDSLDISCFVTVSLDSNTRQCVLDLSIAPSIHPLAHEKLHMYTDIRTAVGFPAFKSTDSLFLHVLDIHNQIQELHQAQQRRQNSVRTAMTAANTTDDLSTFLASVQRNLEDMCQKAKEHDRAQCDKLLPKLQKSLKAILTCASQMSDLQKQVNIWWEQPAQFTTPWVVTEGMTFDQWLRKWRVAVTMHHKKMIEYKCAAMKQQDSASKS</sequence>
<evidence type="ECO:0008006" key="4">
    <source>
        <dbReference type="Google" id="ProtNLM"/>
    </source>
</evidence>
<accession>A0A8S4A4V8</accession>
<dbReference type="EMBL" id="CAJHNH020008510">
    <property type="protein sequence ID" value="CAG5136264.1"/>
    <property type="molecule type" value="Genomic_DNA"/>
</dbReference>
<proteinExistence type="predicted"/>
<name>A0A8S4A4V8_9EUPU</name>
<keyword evidence="1" id="KW-0175">Coiled coil</keyword>
<dbReference type="Proteomes" id="UP000678393">
    <property type="component" value="Unassembled WGS sequence"/>
</dbReference>
<evidence type="ECO:0000313" key="2">
    <source>
        <dbReference type="EMBL" id="CAG5136264.1"/>
    </source>
</evidence>
<dbReference type="AlphaFoldDB" id="A0A8S4A4V8"/>
<dbReference type="OrthoDB" id="2019614at2759"/>
<dbReference type="PANTHER" id="PTHR28588:SF1">
    <property type="entry name" value="HAUS AUGMIN-LIKE COMPLEX SUBUNIT 5"/>
    <property type="match status" value="1"/>
</dbReference>
<protein>
    <recommendedName>
        <fullName evidence="4">HAUS augmin-like complex subunit 5</fullName>
    </recommendedName>
</protein>